<name>A0AAW4MVZ3_9FIRM</name>
<evidence type="ECO:0000313" key="5">
    <source>
        <dbReference type="Proteomes" id="UP001197492"/>
    </source>
</evidence>
<dbReference type="SMART" id="SM00850">
    <property type="entry name" value="LytTR"/>
    <property type="match status" value="1"/>
</dbReference>
<dbReference type="PANTHER" id="PTHR37299">
    <property type="entry name" value="TRANSCRIPTIONAL REGULATOR-RELATED"/>
    <property type="match status" value="1"/>
</dbReference>
<comment type="caution">
    <text evidence="2">The sequence shown here is derived from an EMBL/GenBank/DDBJ whole genome shotgun (WGS) entry which is preliminary data.</text>
</comment>
<dbReference type="EMBL" id="JAHOEL010000183">
    <property type="protein sequence ID" value="MBV3393875.1"/>
    <property type="molecule type" value="Genomic_DNA"/>
</dbReference>
<feature type="domain" description="HTH LytTR-type" evidence="1">
    <location>
        <begin position="171"/>
        <end position="265"/>
    </location>
</feature>
<dbReference type="GO" id="GO:0000156">
    <property type="term" value="F:phosphorelay response regulator activity"/>
    <property type="evidence" value="ECO:0007669"/>
    <property type="project" value="InterPro"/>
</dbReference>
<evidence type="ECO:0000313" key="3">
    <source>
        <dbReference type="EMBL" id="MBV3393875.1"/>
    </source>
</evidence>
<proteinExistence type="predicted"/>
<evidence type="ECO:0000313" key="2">
    <source>
        <dbReference type="EMBL" id="MBV3383837.1"/>
    </source>
</evidence>
<evidence type="ECO:0000259" key="1">
    <source>
        <dbReference type="PROSITE" id="PS50930"/>
    </source>
</evidence>
<accession>A0AAW4MVZ3</accession>
<dbReference type="GO" id="GO:0003677">
    <property type="term" value="F:DNA binding"/>
    <property type="evidence" value="ECO:0007669"/>
    <property type="project" value="InterPro"/>
</dbReference>
<gene>
    <name evidence="2" type="ORF">KSV97_11625</name>
    <name evidence="3" type="ORF">KSW06_11660</name>
</gene>
<reference evidence="2 5" key="1">
    <citation type="submission" date="2021-06" db="EMBL/GenBank/DDBJ databases">
        <title>Collection of gut derived symbiotic bacterial strains cultured from healthy donors.</title>
        <authorList>
            <person name="Lin H."/>
            <person name="Littmann E."/>
            <person name="Pamer E.G."/>
        </authorList>
    </citation>
    <scope>NUCLEOTIDE SEQUENCE</scope>
    <source>
        <strain evidence="3 5">MSK.21.70</strain>
        <strain evidence="2">MSK.21.82</strain>
    </source>
</reference>
<dbReference type="RefSeq" id="WP_217748473.1">
    <property type="nucleotide sequence ID" value="NZ_JAHOEB010000182.1"/>
</dbReference>
<dbReference type="Pfam" id="PF04397">
    <property type="entry name" value="LytTR"/>
    <property type="match status" value="1"/>
</dbReference>
<organism evidence="2 4">
    <name type="scientific">Catenibacterium mitsuokai</name>
    <dbReference type="NCBI Taxonomy" id="100886"/>
    <lineage>
        <taxon>Bacteria</taxon>
        <taxon>Bacillati</taxon>
        <taxon>Bacillota</taxon>
        <taxon>Erysipelotrichia</taxon>
        <taxon>Erysipelotrichales</taxon>
        <taxon>Coprobacillaceae</taxon>
        <taxon>Catenibacterium</taxon>
    </lineage>
</organism>
<dbReference type="AlphaFoldDB" id="A0AAW4MVZ3"/>
<keyword evidence="5" id="KW-1185">Reference proteome</keyword>
<dbReference type="Proteomes" id="UP001197492">
    <property type="component" value="Unassembled WGS sequence"/>
</dbReference>
<dbReference type="InterPro" id="IPR007492">
    <property type="entry name" value="LytTR_DNA-bd_dom"/>
</dbReference>
<dbReference type="PANTHER" id="PTHR37299:SF1">
    <property type="entry name" value="STAGE 0 SPORULATION PROTEIN A HOMOLOG"/>
    <property type="match status" value="1"/>
</dbReference>
<dbReference type="GeneID" id="301324854"/>
<protein>
    <submittedName>
        <fullName evidence="2">LytTR family transcriptional regulator</fullName>
    </submittedName>
</protein>
<sequence>MRKKVVNDLIGTSTEILQTFWHKDMSLLSHYLDDDVFYCGADPSQYYSSKNELVNYFYSVMNGCSESELTHIDLQCVFNQQNICIIVGRFFLMTDMKSLEMVHEKQRCTFVWSIEKEREGRIVYINIPDYIGKLEEGEVFPHKMGSTTYQYYKDMVKKLIEPDKTILVNDKSKHTCLIPLKDIHYVMAFQHNTVIYTSKGEITCTVSFNKMEELLGTQFFKIHRSYTINREYIRLFGPDYVELTTGEKVPMTKRNRAQLISSLMDCTNIQSGIDDDAKK</sequence>
<dbReference type="PROSITE" id="PS50930">
    <property type="entry name" value="HTH_LYTTR"/>
    <property type="match status" value="1"/>
</dbReference>
<dbReference type="EMBL" id="JAHOEF010000181">
    <property type="protein sequence ID" value="MBV3383837.1"/>
    <property type="molecule type" value="Genomic_DNA"/>
</dbReference>
<dbReference type="Proteomes" id="UP001196408">
    <property type="component" value="Unassembled WGS sequence"/>
</dbReference>
<evidence type="ECO:0000313" key="4">
    <source>
        <dbReference type="Proteomes" id="UP001196408"/>
    </source>
</evidence>
<dbReference type="InterPro" id="IPR046947">
    <property type="entry name" value="LytR-like"/>
</dbReference>